<comment type="subcellular location">
    <subcellularLocation>
        <location evidence="1">Cell membrane</location>
        <topology evidence="1">Lipid-anchor</topology>
    </subcellularLocation>
</comment>
<dbReference type="PROSITE" id="PS01040">
    <property type="entry name" value="SBP_BACTERIAL_5"/>
    <property type="match status" value="1"/>
</dbReference>
<evidence type="ECO:0000256" key="2">
    <source>
        <dbReference type="ARBA" id="ARBA00005695"/>
    </source>
</evidence>
<evidence type="ECO:0000259" key="4">
    <source>
        <dbReference type="Pfam" id="PF00496"/>
    </source>
</evidence>
<comment type="similarity">
    <text evidence="2">Belongs to the bacterial solute-binding protein 5 family.</text>
</comment>
<gene>
    <name evidence="5" type="primary">oppA</name>
    <name evidence="5" type="ORF">HC660_12000</name>
</gene>
<dbReference type="Pfam" id="PF00496">
    <property type="entry name" value="SBP_bac_5"/>
    <property type="match status" value="1"/>
</dbReference>
<dbReference type="InterPro" id="IPR000914">
    <property type="entry name" value="SBP_5_dom"/>
</dbReference>
<dbReference type="CDD" id="cd08504">
    <property type="entry name" value="PBP2_OppA"/>
    <property type="match status" value="1"/>
</dbReference>
<dbReference type="Gene3D" id="3.10.105.10">
    <property type="entry name" value="Dipeptide-binding Protein, Domain 3"/>
    <property type="match status" value="1"/>
</dbReference>
<evidence type="ECO:0000256" key="1">
    <source>
        <dbReference type="ARBA" id="ARBA00004193"/>
    </source>
</evidence>
<dbReference type="PIRSF" id="PIRSF002741">
    <property type="entry name" value="MppA"/>
    <property type="match status" value="1"/>
</dbReference>
<keyword evidence="3" id="KW-0732">Signal</keyword>
<dbReference type="InterPro" id="IPR023765">
    <property type="entry name" value="SBP_5_CS"/>
</dbReference>
<dbReference type="InterPro" id="IPR039424">
    <property type="entry name" value="SBP_5"/>
</dbReference>
<dbReference type="PROSITE" id="PS51257">
    <property type="entry name" value="PROKAR_LIPOPROTEIN"/>
    <property type="match status" value="1"/>
</dbReference>
<dbReference type="PANTHER" id="PTHR30290">
    <property type="entry name" value="PERIPLASMIC BINDING COMPONENT OF ABC TRANSPORTER"/>
    <property type="match status" value="1"/>
</dbReference>
<evidence type="ECO:0000313" key="6">
    <source>
        <dbReference type="Proteomes" id="UP000501048"/>
    </source>
</evidence>
<dbReference type="EMBL" id="CP051464">
    <property type="protein sequence ID" value="QJC95677.1"/>
    <property type="molecule type" value="Genomic_DNA"/>
</dbReference>
<name>A0ABX6LVB0_BACMO</name>
<keyword evidence="6" id="KW-1185">Reference proteome</keyword>
<feature type="domain" description="Solute-binding protein family 5" evidence="4">
    <location>
        <begin position="91"/>
        <end position="475"/>
    </location>
</feature>
<evidence type="ECO:0000313" key="5">
    <source>
        <dbReference type="EMBL" id="QJC95677.1"/>
    </source>
</evidence>
<protein>
    <submittedName>
        <fullName evidence="5">Oligopeptide ABC transporter, periplasmic oligopeptide-binding protein OppA</fullName>
    </submittedName>
</protein>
<sequence length="553" mass="62406">MIIRGFVDMKKRWSIVTLMLIFTLVLSACGFGGSGSNGDGKKDSKGKTTLNINIKTEPFSLHPGLANDSVSGGVIRQTFEGLTRINADGEPEEGAASKIETSKDGKTYTFTIRDGAKWSNGDPVTAQDFEYAWKWALDPNNESQYAYQLYYIKGAEAANTGKGSLDDVAVKAENDKTLKVELNNPTPYFTELTAFYTYMPINKKIAEKNKKWNTDAGDDYVSNGPFKMTAWKHSGSIDLEKNDQYWDKDKVKLKKINMVMINNNNTELKKFQAGELDWAGMPLGQLPTESLPSLKKDGSLHVEPIAGVYWYKFNTEAKPLDNINIRKALTYAIDRQSIVKNVTQGEQIPAMAAVPPTMKGFEDNKEGYFKDNDVKTAKEYLEKGLKEMGLSKASDLPKIKLSYNTDDAHAKIAQAVQEMWKKNLGVNIELDNSEWNVYIDKLHSQDYQVGRMGWLGDFNDPINFLELFRDKDGGNNDTGWENPEFKKLLNQSQTETDKTKRAELLKKAENIFIDEMPVAPIYFYTDTWVQDENLKGVIMPGTGEVYFRNAYFK</sequence>
<accession>A0ABX6LVB0</accession>
<dbReference type="Gene3D" id="3.40.190.10">
    <property type="entry name" value="Periplasmic binding protein-like II"/>
    <property type="match status" value="1"/>
</dbReference>
<dbReference type="Proteomes" id="UP000501048">
    <property type="component" value="Chromosome"/>
</dbReference>
<organism evidence="5 6">
    <name type="scientific">Bacillus mojavensis</name>
    <dbReference type="NCBI Taxonomy" id="72360"/>
    <lineage>
        <taxon>Bacteria</taxon>
        <taxon>Bacillati</taxon>
        <taxon>Bacillota</taxon>
        <taxon>Bacilli</taxon>
        <taxon>Bacillales</taxon>
        <taxon>Bacillaceae</taxon>
        <taxon>Bacillus</taxon>
    </lineage>
</organism>
<dbReference type="InterPro" id="IPR030678">
    <property type="entry name" value="Peptide/Ni-bd"/>
</dbReference>
<reference evidence="5 6" key="1">
    <citation type="submission" date="2020-04" db="EMBL/GenBank/DDBJ databases">
        <title>Plant growth promoting and environmental Bacillus: genomic and epigenetic comparison.</title>
        <authorList>
            <person name="Reva O.N."/>
            <person name="Lutz S."/>
            <person name="Ahrens C.H."/>
        </authorList>
    </citation>
    <scope>NUCLEOTIDE SEQUENCE [LARGE SCALE GENOMIC DNA]</scope>
    <source>
        <strain evidence="5 6">UCMB5075</strain>
    </source>
</reference>
<dbReference type="PANTHER" id="PTHR30290:SF79">
    <property type="entry name" value="DIPEPTIDE-BINDING PROTEIN DPPE"/>
    <property type="match status" value="1"/>
</dbReference>
<dbReference type="Gene3D" id="3.90.76.10">
    <property type="entry name" value="Dipeptide-binding Protein, Domain 1"/>
    <property type="match status" value="1"/>
</dbReference>
<proteinExistence type="inferred from homology"/>
<evidence type="ECO:0000256" key="3">
    <source>
        <dbReference type="ARBA" id="ARBA00022729"/>
    </source>
</evidence>
<dbReference type="SUPFAM" id="SSF53850">
    <property type="entry name" value="Periplasmic binding protein-like II"/>
    <property type="match status" value="1"/>
</dbReference>